<feature type="region of interest" description="Disordered" evidence="1">
    <location>
        <begin position="84"/>
        <end position="111"/>
    </location>
</feature>
<name>A0A4R9BTX7_9MICO</name>
<dbReference type="Proteomes" id="UP000297626">
    <property type="component" value="Unassembled WGS sequence"/>
</dbReference>
<evidence type="ECO:0000313" key="3">
    <source>
        <dbReference type="Proteomes" id="UP000297626"/>
    </source>
</evidence>
<evidence type="ECO:0000313" key="2">
    <source>
        <dbReference type="EMBL" id="TFD90778.1"/>
    </source>
</evidence>
<sequence length="159" mass="16924">MFGRRRRRLAASAALSVASAPVLRDEQIFELLHDKLTALVGEHGTWTLVARSADDTEVIFHALKAREIATELTEAITTEQAALRGESSGEPTALSWSPRPITTWGDPAVSETPARTATRVDATLLEATGSETIDDDLTAASAAWIDKASATLASARLVA</sequence>
<organism evidence="2 3">
    <name type="scientific">Cryobacterium serini</name>
    <dbReference type="NCBI Taxonomy" id="1259201"/>
    <lineage>
        <taxon>Bacteria</taxon>
        <taxon>Bacillati</taxon>
        <taxon>Actinomycetota</taxon>
        <taxon>Actinomycetes</taxon>
        <taxon>Micrococcales</taxon>
        <taxon>Microbacteriaceae</taxon>
        <taxon>Cryobacterium</taxon>
    </lineage>
</organism>
<dbReference type="RefSeq" id="WP_134527002.1">
    <property type="nucleotide sequence ID" value="NZ_SOHN01000005.1"/>
</dbReference>
<evidence type="ECO:0000256" key="1">
    <source>
        <dbReference type="SAM" id="MobiDB-lite"/>
    </source>
</evidence>
<protein>
    <submittedName>
        <fullName evidence="2">Uncharacterized protein</fullName>
    </submittedName>
</protein>
<gene>
    <name evidence="2" type="ORF">E3T51_02260</name>
</gene>
<dbReference type="AlphaFoldDB" id="A0A4R9BTX7"/>
<dbReference type="EMBL" id="SOHN01000005">
    <property type="protein sequence ID" value="TFD90778.1"/>
    <property type="molecule type" value="Genomic_DNA"/>
</dbReference>
<keyword evidence="3" id="KW-1185">Reference proteome</keyword>
<accession>A0A4R9BTX7</accession>
<comment type="caution">
    <text evidence="2">The sequence shown here is derived from an EMBL/GenBank/DDBJ whole genome shotgun (WGS) entry which is preliminary data.</text>
</comment>
<proteinExistence type="predicted"/>
<reference evidence="2 3" key="1">
    <citation type="submission" date="2019-03" db="EMBL/GenBank/DDBJ databases">
        <title>Genomics of glacier-inhabiting Cryobacterium strains.</title>
        <authorList>
            <person name="Liu Q."/>
            <person name="Xin Y.-H."/>
        </authorList>
    </citation>
    <scope>NUCLEOTIDE SEQUENCE [LARGE SCALE GENOMIC DNA]</scope>
    <source>
        <strain evidence="2 3">Sr54</strain>
    </source>
</reference>